<gene>
    <name evidence="1" type="ORF">PF327_05475</name>
</gene>
<dbReference type="RefSeq" id="WP_289401621.1">
    <property type="nucleotide sequence ID" value="NZ_JAQIBC010000002.1"/>
</dbReference>
<comment type="caution">
    <text evidence="1">The sequence shown here is derived from an EMBL/GenBank/DDBJ whole genome shotgun (WGS) entry which is preliminary data.</text>
</comment>
<protein>
    <submittedName>
        <fullName evidence="1">Uncharacterized protein</fullName>
    </submittedName>
</protein>
<accession>A0ABT7QSW0</accession>
<dbReference type="EMBL" id="JAQIBC010000002">
    <property type="protein sequence ID" value="MDM5263644.1"/>
    <property type="molecule type" value="Genomic_DNA"/>
</dbReference>
<proteinExistence type="predicted"/>
<keyword evidence="2" id="KW-1185">Reference proteome</keyword>
<evidence type="ECO:0000313" key="1">
    <source>
        <dbReference type="EMBL" id="MDM5263644.1"/>
    </source>
</evidence>
<sequence length="65" mass="7485">MSSGWTCQYMGTNGEEKEWCIKLSHKCDPGCKGCVIYNQVTFSEPNISEEQQRKVKKRSDNPLKK</sequence>
<reference evidence="1" key="1">
    <citation type="submission" date="2023-01" db="EMBL/GenBank/DDBJ databases">
        <title>Sulfurovum sp. XTW-4 genome assembly.</title>
        <authorList>
            <person name="Wang J."/>
        </authorList>
    </citation>
    <scope>NUCLEOTIDE SEQUENCE</scope>
    <source>
        <strain evidence="1">XTW-4</strain>
    </source>
</reference>
<organism evidence="1 2">
    <name type="scientific">Sulfurovum xiamenensis</name>
    <dbReference type="NCBI Taxonomy" id="3019066"/>
    <lineage>
        <taxon>Bacteria</taxon>
        <taxon>Pseudomonadati</taxon>
        <taxon>Campylobacterota</taxon>
        <taxon>Epsilonproteobacteria</taxon>
        <taxon>Campylobacterales</taxon>
        <taxon>Sulfurovaceae</taxon>
        <taxon>Sulfurovum</taxon>
    </lineage>
</organism>
<dbReference type="Proteomes" id="UP001169066">
    <property type="component" value="Unassembled WGS sequence"/>
</dbReference>
<name>A0ABT7QSW0_9BACT</name>
<evidence type="ECO:0000313" key="2">
    <source>
        <dbReference type="Proteomes" id="UP001169066"/>
    </source>
</evidence>